<accession>A0A0F9MA69</accession>
<name>A0A0F9MA69_9ZZZZ</name>
<evidence type="ECO:0000313" key="1">
    <source>
        <dbReference type="EMBL" id="KKN02639.1"/>
    </source>
</evidence>
<organism evidence="1">
    <name type="scientific">marine sediment metagenome</name>
    <dbReference type="NCBI Taxonomy" id="412755"/>
    <lineage>
        <taxon>unclassified sequences</taxon>
        <taxon>metagenomes</taxon>
        <taxon>ecological metagenomes</taxon>
    </lineage>
</organism>
<protein>
    <submittedName>
        <fullName evidence="1">Uncharacterized protein</fullName>
    </submittedName>
</protein>
<dbReference type="EMBL" id="LAZR01005127">
    <property type="protein sequence ID" value="KKN02639.1"/>
    <property type="molecule type" value="Genomic_DNA"/>
</dbReference>
<reference evidence="1" key="1">
    <citation type="journal article" date="2015" name="Nature">
        <title>Complex archaea that bridge the gap between prokaryotes and eukaryotes.</title>
        <authorList>
            <person name="Spang A."/>
            <person name="Saw J.H."/>
            <person name="Jorgensen S.L."/>
            <person name="Zaremba-Niedzwiedzka K."/>
            <person name="Martijn J."/>
            <person name="Lind A.E."/>
            <person name="van Eijk R."/>
            <person name="Schleper C."/>
            <person name="Guy L."/>
            <person name="Ettema T.J."/>
        </authorList>
    </citation>
    <scope>NUCLEOTIDE SEQUENCE</scope>
</reference>
<sequence>MVSLIKPQVLPGEDYAVHFYVNGNLYRSQTMTGENFVKDILSDNKFDEKYYSYEVDPDSNRIFIHCLKFHALPLRD</sequence>
<proteinExistence type="predicted"/>
<comment type="caution">
    <text evidence="1">The sequence shown here is derived from an EMBL/GenBank/DDBJ whole genome shotgun (WGS) entry which is preliminary data.</text>
</comment>
<dbReference type="AlphaFoldDB" id="A0A0F9MA69"/>
<gene>
    <name evidence="1" type="ORF">LCGC14_1115890</name>
</gene>